<sequence>MKWRRRQGNAKWVDEGVVGVGEMTPTGDVGGWSMTSGAAANRAALVRWAVWGVIVAGPLLGVAALFSAASAAGSPGRSNTVQAAPSADPSGTGPAGFAELYVSAYLSAGQGDQASLAAFWPGAAQAQFDGEPGARQVTQVAAVRTVPAGSGLWSVTVAAQVIEPDAPATSTPPPGSSGGGGDSGQGPGLRYFQVAVAAAGADETGPWAYSALSAPAEVAAPAAAAAPRLVYGPSQPAAPQDARAQTVQQFLTAYLTGSGEGALDRFLSPGVRMVPVSPAPYTLVDVEDIAAAGDDTGSGSDPATVPPSGARQQVLVTVRATDRDGTHVPLAYAFTLTARAGRWEITSLDPGPLPAQQTGAPAITTTTPDELSGATTAP</sequence>
<dbReference type="AlphaFoldDB" id="A0A7R6QDT0"/>
<proteinExistence type="predicted"/>
<name>A0A7R6QDT0_9ACTN</name>
<dbReference type="Pfam" id="PF12642">
    <property type="entry name" value="TpcC"/>
    <property type="match status" value="1"/>
</dbReference>
<evidence type="ECO:0000256" key="1">
    <source>
        <dbReference type="SAM" id="MobiDB-lite"/>
    </source>
</evidence>
<accession>A0A7R6QDT0</accession>
<keyword evidence="2" id="KW-1133">Transmembrane helix</keyword>
<keyword evidence="2" id="KW-0812">Transmembrane</keyword>
<evidence type="ECO:0000256" key="2">
    <source>
        <dbReference type="SAM" id="Phobius"/>
    </source>
</evidence>
<keyword evidence="4" id="KW-1185">Reference proteome</keyword>
<dbReference type="KEGG" id="arev:RVR_P111"/>
<evidence type="ECO:0000313" key="3">
    <source>
        <dbReference type="EMBL" id="BBG20641.1"/>
    </source>
</evidence>
<feature type="transmembrane region" description="Helical" evidence="2">
    <location>
        <begin position="48"/>
        <end position="69"/>
    </location>
</feature>
<feature type="region of interest" description="Disordered" evidence="1">
    <location>
        <begin position="165"/>
        <end position="184"/>
    </location>
</feature>
<feature type="region of interest" description="Disordered" evidence="1">
    <location>
        <begin position="347"/>
        <end position="378"/>
    </location>
</feature>
<evidence type="ECO:0008006" key="5">
    <source>
        <dbReference type="Google" id="ProtNLM"/>
    </source>
</evidence>
<dbReference type="InterPro" id="IPR024735">
    <property type="entry name" value="TcpC"/>
</dbReference>
<geneLocation type="plasmid" evidence="3 4">
    <name>pRVR1</name>
</geneLocation>
<feature type="compositionally biased region" description="Polar residues" evidence="1">
    <location>
        <begin position="355"/>
        <end position="378"/>
    </location>
</feature>
<protein>
    <recommendedName>
        <fullName evidence="5">Conjugative transposon protein TcpC</fullName>
    </recommendedName>
</protein>
<dbReference type="Proteomes" id="UP000595703">
    <property type="component" value="Plasmid pRVR1"/>
</dbReference>
<dbReference type="RefSeq" id="WP_202239750.1">
    <property type="nucleotide sequence ID" value="NZ_AP018366.1"/>
</dbReference>
<organism evidence="3 4">
    <name type="scientific">Actinacidiphila reveromycinica</name>
    <dbReference type="NCBI Taxonomy" id="659352"/>
    <lineage>
        <taxon>Bacteria</taxon>
        <taxon>Bacillati</taxon>
        <taxon>Actinomycetota</taxon>
        <taxon>Actinomycetes</taxon>
        <taxon>Kitasatosporales</taxon>
        <taxon>Streptomycetaceae</taxon>
        <taxon>Actinacidiphila</taxon>
    </lineage>
</organism>
<dbReference type="EMBL" id="AP018366">
    <property type="protein sequence ID" value="BBG20641.1"/>
    <property type="molecule type" value="Genomic_DNA"/>
</dbReference>
<keyword evidence="2" id="KW-0472">Membrane</keyword>
<evidence type="ECO:0000313" key="4">
    <source>
        <dbReference type="Proteomes" id="UP000595703"/>
    </source>
</evidence>
<reference evidence="3 4" key="1">
    <citation type="journal article" date="2020" name="Sci. Rep.">
        <title>beta-carboline chemical signals induce reveromycin production through a LuxR family regulator in Streptomyces sp. SN-593.</title>
        <authorList>
            <person name="Panthee S."/>
            <person name="Kito N."/>
            <person name="Hayashi T."/>
            <person name="Shimizu T."/>
            <person name="Ishikawa J."/>
            <person name="Hamamoto H."/>
            <person name="Osada H."/>
            <person name="Takahashi S."/>
        </authorList>
    </citation>
    <scope>NUCLEOTIDE SEQUENCE [LARGE SCALE GENOMIC DNA]</scope>
    <source>
        <strain evidence="3 4">SN-593</strain>
        <plasmid evidence="3 4">pRVR1</plasmid>
    </source>
</reference>
<keyword evidence="3" id="KW-0614">Plasmid</keyword>
<gene>
    <name evidence="3" type="ORF">RVR_P111</name>
</gene>